<organism evidence="2">
    <name type="scientific">Candidatus Kentrum sp. TUN</name>
    <dbReference type="NCBI Taxonomy" id="2126343"/>
    <lineage>
        <taxon>Bacteria</taxon>
        <taxon>Pseudomonadati</taxon>
        <taxon>Pseudomonadota</taxon>
        <taxon>Gammaproteobacteria</taxon>
        <taxon>Candidatus Kentrum</taxon>
    </lineage>
</organism>
<feature type="region of interest" description="Disordered" evidence="1">
    <location>
        <begin position="1"/>
        <end position="56"/>
    </location>
</feature>
<dbReference type="AlphaFoldDB" id="A0A451A4H9"/>
<proteinExistence type="predicted"/>
<evidence type="ECO:0000313" key="2">
    <source>
        <dbReference type="EMBL" id="VFK60928.1"/>
    </source>
</evidence>
<dbReference type="EMBL" id="CAADFX010000139">
    <property type="protein sequence ID" value="VFK60928.1"/>
    <property type="molecule type" value="Genomic_DNA"/>
</dbReference>
<name>A0A451A4H9_9GAMM</name>
<sequence>MASQNTDFGFRIRPLPREEKEPTPASPQESESAPRLAPEPAPELAPKHPSAHAPQAFEAMLTGGRFRSAQDALAFLGAVAGAELAGEASARQGPGGAWWIEVPVNWSRASSLVYSAGGVAFSGSHGSWVVVPAHGDAPTSPPVG</sequence>
<gene>
    <name evidence="2" type="ORF">BECKTUN1418D_GA0071000_11394</name>
</gene>
<evidence type="ECO:0000256" key="1">
    <source>
        <dbReference type="SAM" id="MobiDB-lite"/>
    </source>
</evidence>
<reference evidence="2" key="1">
    <citation type="submission" date="2019-02" db="EMBL/GenBank/DDBJ databases">
        <authorList>
            <person name="Gruber-Vodicka R. H."/>
            <person name="Seah K. B. B."/>
        </authorList>
    </citation>
    <scope>NUCLEOTIDE SEQUENCE</scope>
    <source>
        <strain evidence="2">BECK_BY1</strain>
    </source>
</reference>
<accession>A0A451A4H9</accession>
<protein>
    <submittedName>
        <fullName evidence="2">Uncharacterized protein</fullName>
    </submittedName>
</protein>